<comment type="similarity">
    <text evidence="2">Belongs to the GTP cyclohydrolase IV family.</text>
</comment>
<dbReference type="PATRIC" id="fig|1262666.3.peg.890"/>
<evidence type="ECO:0000313" key="4">
    <source>
        <dbReference type="Proteomes" id="UP000011922"/>
    </source>
</evidence>
<comment type="caution">
    <text evidence="3">The sequence shown here is derived from an EMBL/GenBank/DDBJ whole genome shotgun (WGS) entry which is preliminary data.</text>
</comment>
<dbReference type="UniPathway" id="UPA00848">
    <property type="reaction ID" value="UER00151"/>
</dbReference>
<sequence>MAGQTPPTMQDVQSAPAEVALSIDRVGVKHLMLPLVVRDRAQGVQHTVARVDLGVDLPAAFKGTHMSRFVEALENWKEELDYHSFKALLTDIRQRLSARKAYVVFRFPYFLKQASPKSGSPGWMSYECTLTGEMAGETMIFTLAVDVPVMTVCPCSLAISDQGAHSQRAMVRVMARFTGFLWLEDLIEIAEASASSPVYTLLKREDEKHVTESAFAKPTFVEDVVRGAAQRLDRHPQVNWYRVEVESFESIHAHSAFASIEKTK</sequence>
<gene>
    <name evidence="2" type="primary">folE2</name>
    <name evidence="3" type="ORF">PCS_00881</name>
</gene>
<dbReference type="PANTHER" id="PTHR36445">
    <property type="entry name" value="GTP CYCLOHYDROLASE MPTA"/>
    <property type="match status" value="1"/>
</dbReference>
<dbReference type="OrthoDB" id="9774824at2"/>
<evidence type="ECO:0000256" key="2">
    <source>
        <dbReference type="HAMAP-Rule" id="MF_01527"/>
    </source>
</evidence>
<comment type="catalytic activity">
    <reaction evidence="2">
        <text>GTP + H2O = 7,8-dihydroneopterin 3'-triphosphate + formate + H(+)</text>
        <dbReference type="Rhea" id="RHEA:17473"/>
        <dbReference type="ChEBI" id="CHEBI:15377"/>
        <dbReference type="ChEBI" id="CHEBI:15378"/>
        <dbReference type="ChEBI" id="CHEBI:15740"/>
        <dbReference type="ChEBI" id="CHEBI:37565"/>
        <dbReference type="ChEBI" id="CHEBI:58462"/>
        <dbReference type="EC" id="3.5.4.16"/>
    </reaction>
</comment>
<dbReference type="InterPro" id="IPR022838">
    <property type="entry name" value="GTP_cyclohydrolase_FolE2"/>
</dbReference>
<dbReference type="EC" id="3.5.4.16" evidence="2"/>
<dbReference type="Proteomes" id="UP000011922">
    <property type="component" value="Unassembled WGS sequence"/>
</dbReference>
<evidence type="ECO:0000256" key="1">
    <source>
        <dbReference type="ARBA" id="ARBA00022801"/>
    </source>
</evidence>
<reference evidence="3 4" key="1">
    <citation type="journal article" date="2013" name="Genome Announc.">
        <title>Draft Genome Sequence for Desulfovibrio africanus Strain PCS.</title>
        <authorList>
            <person name="Brown S.D."/>
            <person name="Utturkar S.M."/>
            <person name="Arkin A.P."/>
            <person name="Deutschbauer A.M."/>
            <person name="Elias D.A."/>
            <person name="Hazen T.C."/>
            <person name="Chakraborty R."/>
        </authorList>
    </citation>
    <scope>NUCLEOTIDE SEQUENCE [LARGE SCALE GENOMIC DNA]</scope>
    <source>
        <strain evidence="3 4">PCS</strain>
    </source>
</reference>
<organism evidence="3 4">
    <name type="scientific">Desulfocurvibacter africanus PCS</name>
    <dbReference type="NCBI Taxonomy" id="1262666"/>
    <lineage>
        <taxon>Bacteria</taxon>
        <taxon>Pseudomonadati</taxon>
        <taxon>Thermodesulfobacteriota</taxon>
        <taxon>Desulfovibrionia</taxon>
        <taxon>Desulfovibrionales</taxon>
        <taxon>Desulfovibrionaceae</taxon>
        <taxon>Desulfocurvibacter</taxon>
    </lineage>
</organism>
<feature type="site" description="May be catalytically important" evidence="2">
    <location>
        <position position="153"/>
    </location>
</feature>
<comment type="function">
    <text evidence="2">Converts GTP to 7,8-dihydroneopterin triphosphate.</text>
</comment>
<keyword evidence="1 2" id="KW-0378">Hydrolase</keyword>
<comment type="pathway">
    <text evidence="2">Cofactor biosynthesis; 7,8-dihydroneopterin triphosphate biosynthesis; 7,8-dihydroneopterin triphosphate from GTP: step 1/1.</text>
</comment>
<proteinExistence type="inferred from homology"/>
<protein>
    <recommendedName>
        <fullName evidence="2">GTP cyclohydrolase FolE2</fullName>
        <ecNumber evidence="2">3.5.4.16</ecNumber>
    </recommendedName>
</protein>
<dbReference type="NCBIfam" id="NF010200">
    <property type="entry name" value="PRK13674.1-1"/>
    <property type="match status" value="1"/>
</dbReference>
<dbReference type="EMBL" id="AOSV01000005">
    <property type="protein sequence ID" value="EMG38378.1"/>
    <property type="molecule type" value="Genomic_DNA"/>
</dbReference>
<dbReference type="PANTHER" id="PTHR36445:SF1">
    <property type="entry name" value="GTP CYCLOHYDROLASE MPTA"/>
    <property type="match status" value="1"/>
</dbReference>
<dbReference type="InterPro" id="IPR003801">
    <property type="entry name" value="GTP_cyclohydrolase_FolE2/MptA"/>
</dbReference>
<dbReference type="HAMAP" id="MF_01527_B">
    <property type="entry name" value="GTP_cyclohydrol_B"/>
    <property type="match status" value="1"/>
</dbReference>
<accession>M5Q3F9</accession>
<dbReference type="Pfam" id="PF02649">
    <property type="entry name" value="GCHY-1"/>
    <property type="match status" value="1"/>
</dbReference>
<dbReference type="GO" id="GO:0003934">
    <property type="term" value="F:GTP cyclohydrolase I activity"/>
    <property type="evidence" value="ECO:0007669"/>
    <property type="project" value="UniProtKB-UniRule"/>
</dbReference>
<dbReference type="AlphaFoldDB" id="M5Q3F9"/>
<name>M5Q3F9_DESAF</name>
<dbReference type="Gene3D" id="3.10.270.10">
    <property type="entry name" value="Urate Oxidase"/>
    <property type="match status" value="1"/>
</dbReference>
<evidence type="ECO:0000313" key="3">
    <source>
        <dbReference type="EMBL" id="EMG38378.1"/>
    </source>
</evidence>
<dbReference type="GO" id="GO:0046654">
    <property type="term" value="P:tetrahydrofolate biosynthetic process"/>
    <property type="evidence" value="ECO:0007669"/>
    <property type="project" value="UniProtKB-UniRule"/>
</dbReference>